<dbReference type="PIRSF" id="PIRSF019464">
    <property type="entry name" value="UCP019464"/>
    <property type="match status" value="1"/>
</dbReference>
<sequence length="191" mass="21973">MALDYFQVECTEKKGRKAYEEIAGDILMDLNLLQIISRFYIKIDPEFPFFVAAGEIRKMPGKIRAGDFTGILNDEGKITIEIGDETYLSFLLRKLWDLYGRDNIIQPDRFTITIDAGIAKVKEIENLVVFDAGTGVYKDIIYAMQWIAPEGFKVRRECTKGNRFYYIATENILTDELVEKEISKAFQKLEG</sequence>
<accession>H1Z438</accession>
<organism evidence="1 2">
    <name type="scientific">Methanoplanus limicola DSM 2279</name>
    <dbReference type="NCBI Taxonomy" id="937775"/>
    <lineage>
        <taxon>Archaea</taxon>
        <taxon>Methanobacteriati</taxon>
        <taxon>Methanobacteriota</taxon>
        <taxon>Stenosarchaea group</taxon>
        <taxon>Methanomicrobia</taxon>
        <taxon>Methanomicrobiales</taxon>
        <taxon>Methanomicrobiaceae</taxon>
        <taxon>Methanoplanus</taxon>
    </lineage>
</organism>
<evidence type="ECO:0000313" key="2">
    <source>
        <dbReference type="Proteomes" id="UP000005741"/>
    </source>
</evidence>
<dbReference type="HOGENOM" id="CLU_121275_0_0_2"/>
<dbReference type="InterPro" id="IPR016762">
    <property type="entry name" value="Methan_mark_17"/>
</dbReference>
<dbReference type="EMBL" id="CM001436">
    <property type="protein sequence ID" value="EHQ35717.1"/>
    <property type="molecule type" value="Genomic_DNA"/>
</dbReference>
<dbReference type="STRING" id="937775.Metlim_1616"/>
<protein>
    <submittedName>
        <fullName evidence="1">Methanogenesis marker protein 17</fullName>
    </submittedName>
</protein>
<proteinExistence type="predicted"/>
<keyword evidence="2" id="KW-1185">Reference proteome</keyword>
<gene>
    <name evidence="1" type="ORF">Metlim_1616</name>
</gene>
<dbReference type="Proteomes" id="UP000005741">
    <property type="component" value="Chromosome"/>
</dbReference>
<name>H1Z438_9EURY</name>
<reference evidence="1 2" key="1">
    <citation type="submission" date="2011-10" db="EMBL/GenBank/DDBJ databases">
        <title>The Improved High-Quality Draft genome of Methanoplanus limicola DSM 2279.</title>
        <authorList>
            <consortium name="US DOE Joint Genome Institute (JGI-PGF)"/>
            <person name="Lucas S."/>
            <person name="Copeland A."/>
            <person name="Lapidus A."/>
            <person name="Glavina del Rio T."/>
            <person name="Dalin E."/>
            <person name="Tice H."/>
            <person name="Bruce D."/>
            <person name="Goodwin L."/>
            <person name="Pitluck S."/>
            <person name="Peters L."/>
            <person name="Mikhailova N."/>
            <person name="Lu M."/>
            <person name="Kyrpides N."/>
            <person name="Mavromatis K."/>
            <person name="Ivanova N."/>
            <person name="Markowitz V."/>
            <person name="Cheng J.-F."/>
            <person name="Hugenholtz P."/>
            <person name="Woyke T."/>
            <person name="Wu D."/>
            <person name="Wirth R."/>
            <person name="Brambilla E.-M."/>
            <person name="Klenk H.-P."/>
            <person name="Eisen J.A."/>
        </authorList>
    </citation>
    <scope>NUCLEOTIDE SEQUENCE [LARGE SCALE GENOMIC DNA]</scope>
    <source>
        <strain evidence="1 2">DSM 2279</strain>
    </source>
</reference>
<evidence type="ECO:0000313" key="1">
    <source>
        <dbReference type="EMBL" id="EHQ35717.1"/>
    </source>
</evidence>
<dbReference type="OrthoDB" id="52971at2157"/>
<dbReference type="Pfam" id="PF09886">
    <property type="entry name" value="DUF2113"/>
    <property type="match status" value="1"/>
</dbReference>
<dbReference type="InParanoid" id="H1Z438"/>
<dbReference type="AlphaFoldDB" id="H1Z438"/>
<dbReference type="RefSeq" id="WP_004077480.1">
    <property type="nucleotide sequence ID" value="NZ_CM001436.1"/>
</dbReference>
<dbReference type="NCBIfam" id="TIGR03291">
    <property type="entry name" value="methan_mark_17"/>
    <property type="match status" value="1"/>
</dbReference>